<evidence type="ECO:0000313" key="3">
    <source>
        <dbReference type="Proteomes" id="UP000663844"/>
    </source>
</evidence>
<evidence type="ECO:0000259" key="1">
    <source>
        <dbReference type="Pfam" id="PF12451"/>
    </source>
</evidence>
<reference evidence="2" key="1">
    <citation type="submission" date="2021-02" db="EMBL/GenBank/DDBJ databases">
        <authorList>
            <person name="Nowell W R."/>
        </authorList>
    </citation>
    <scope>NUCLEOTIDE SEQUENCE</scope>
</reference>
<dbReference type="EMBL" id="CAJOAZ010020660">
    <property type="protein sequence ID" value="CAF4348404.1"/>
    <property type="molecule type" value="Genomic_DNA"/>
</dbReference>
<comment type="caution">
    <text evidence="2">The sequence shown here is derived from an EMBL/GenBank/DDBJ whole genome shotgun (WGS) entry which is preliminary data.</text>
</comment>
<feature type="domain" description="Vacuolar protein sorting protein 11 C-terminal" evidence="1">
    <location>
        <begin position="25"/>
        <end position="64"/>
    </location>
</feature>
<organism evidence="2 3">
    <name type="scientific">Adineta steineri</name>
    <dbReference type="NCBI Taxonomy" id="433720"/>
    <lineage>
        <taxon>Eukaryota</taxon>
        <taxon>Metazoa</taxon>
        <taxon>Spiralia</taxon>
        <taxon>Gnathifera</taxon>
        <taxon>Rotifera</taxon>
        <taxon>Eurotatoria</taxon>
        <taxon>Bdelloidea</taxon>
        <taxon>Adinetida</taxon>
        <taxon>Adinetidae</taxon>
        <taxon>Adineta</taxon>
    </lineage>
</organism>
<name>A0A820L035_9BILA</name>
<protein>
    <recommendedName>
        <fullName evidence="1">Vacuolar protein sorting protein 11 C-terminal domain-containing protein</fullName>
    </recommendedName>
</protein>
<gene>
    <name evidence="2" type="ORF">OXD698_LOCUS48630</name>
</gene>
<feature type="non-terminal residue" evidence="2">
    <location>
        <position position="1"/>
    </location>
</feature>
<dbReference type="InterPro" id="IPR024763">
    <property type="entry name" value="VPS11_C"/>
</dbReference>
<sequence length="71" mass="8252">CAYAVESATSSEITYECPLCSGDNRKWLDLINMQRVSKDIHETFHRKLDDQQDKFGVIAEFLGRRLFDKVI</sequence>
<dbReference type="Proteomes" id="UP000663844">
    <property type="component" value="Unassembled WGS sequence"/>
</dbReference>
<dbReference type="Pfam" id="PF12451">
    <property type="entry name" value="VPS11_C"/>
    <property type="match status" value="1"/>
</dbReference>
<accession>A0A820L035</accession>
<proteinExistence type="predicted"/>
<evidence type="ECO:0000313" key="2">
    <source>
        <dbReference type="EMBL" id="CAF4348404.1"/>
    </source>
</evidence>
<dbReference type="AlphaFoldDB" id="A0A820L035"/>